<protein>
    <submittedName>
        <fullName evidence="2">Uncharacterized protein</fullName>
    </submittedName>
</protein>
<evidence type="ECO:0000313" key="3">
    <source>
        <dbReference type="Proteomes" id="UP001219934"/>
    </source>
</evidence>
<sequence length="98" mass="10349">MRVIVLQNLMSSGGFLKMLGRCAHFTNRYNNTTVVGVQCAVHSPEDVQLKETGRSSSSPAEGSSACASAAKQPPPSLSPALPAIVENPARKTQRLSNP</sequence>
<dbReference type="EMBL" id="JAPTMU010000305">
    <property type="protein sequence ID" value="KAJ4919330.1"/>
    <property type="molecule type" value="Genomic_DNA"/>
</dbReference>
<accession>A0AAD6A7E3</accession>
<feature type="non-terminal residue" evidence="2">
    <location>
        <position position="1"/>
    </location>
</feature>
<reference evidence="2" key="1">
    <citation type="submission" date="2022-11" db="EMBL/GenBank/DDBJ databases">
        <title>Chromosome-level genome of Pogonophryne albipinna.</title>
        <authorList>
            <person name="Jo E."/>
        </authorList>
    </citation>
    <scope>NUCLEOTIDE SEQUENCE</scope>
    <source>
        <strain evidence="2">SGF0006</strain>
        <tissue evidence="2">Muscle</tissue>
    </source>
</reference>
<dbReference type="AlphaFoldDB" id="A0AAD6A7E3"/>
<organism evidence="2 3">
    <name type="scientific">Pogonophryne albipinna</name>
    <dbReference type="NCBI Taxonomy" id="1090488"/>
    <lineage>
        <taxon>Eukaryota</taxon>
        <taxon>Metazoa</taxon>
        <taxon>Chordata</taxon>
        <taxon>Craniata</taxon>
        <taxon>Vertebrata</taxon>
        <taxon>Euteleostomi</taxon>
        <taxon>Actinopterygii</taxon>
        <taxon>Neopterygii</taxon>
        <taxon>Teleostei</taxon>
        <taxon>Neoteleostei</taxon>
        <taxon>Acanthomorphata</taxon>
        <taxon>Eupercaria</taxon>
        <taxon>Perciformes</taxon>
        <taxon>Notothenioidei</taxon>
        <taxon>Pogonophryne</taxon>
    </lineage>
</organism>
<gene>
    <name evidence="2" type="ORF">JOQ06_024795</name>
</gene>
<evidence type="ECO:0000313" key="2">
    <source>
        <dbReference type="EMBL" id="KAJ4919330.1"/>
    </source>
</evidence>
<name>A0AAD6A7E3_9TELE</name>
<keyword evidence="3" id="KW-1185">Reference proteome</keyword>
<feature type="compositionally biased region" description="Low complexity" evidence="1">
    <location>
        <begin position="55"/>
        <end position="71"/>
    </location>
</feature>
<evidence type="ECO:0000256" key="1">
    <source>
        <dbReference type="SAM" id="MobiDB-lite"/>
    </source>
</evidence>
<dbReference type="Proteomes" id="UP001219934">
    <property type="component" value="Unassembled WGS sequence"/>
</dbReference>
<comment type="caution">
    <text evidence="2">The sequence shown here is derived from an EMBL/GenBank/DDBJ whole genome shotgun (WGS) entry which is preliminary data.</text>
</comment>
<proteinExistence type="predicted"/>
<feature type="region of interest" description="Disordered" evidence="1">
    <location>
        <begin position="48"/>
        <end position="98"/>
    </location>
</feature>